<proteinExistence type="predicted"/>
<feature type="region of interest" description="Disordered" evidence="1">
    <location>
        <begin position="124"/>
        <end position="200"/>
    </location>
</feature>
<organism evidence="2 3">
    <name type="scientific">Stereocaulon virgatum</name>
    <dbReference type="NCBI Taxonomy" id="373712"/>
    <lineage>
        <taxon>Eukaryota</taxon>
        <taxon>Fungi</taxon>
        <taxon>Dikarya</taxon>
        <taxon>Ascomycota</taxon>
        <taxon>Pezizomycotina</taxon>
        <taxon>Lecanoromycetes</taxon>
        <taxon>OSLEUM clade</taxon>
        <taxon>Lecanoromycetidae</taxon>
        <taxon>Lecanorales</taxon>
        <taxon>Lecanorineae</taxon>
        <taxon>Stereocaulaceae</taxon>
        <taxon>Stereocaulon</taxon>
    </lineage>
</organism>
<evidence type="ECO:0000313" key="3">
    <source>
        <dbReference type="Proteomes" id="UP001590950"/>
    </source>
</evidence>
<dbReference type="EMBL" id="JBEFKJ010000014">
    <property type="protein sequence ID" value="KAL2042525.1"/>
    <property type="molecule type" value="Genomic_DNA"/>
</dbReference>
<feature type="compositionally biased region" description="Basic and acidic residues" evidence="1">
    <location>
        <begin position="170"/>
        <end position="184"/>
    </location>
</feature>
<evidence type="ECO:0000256" key="1">
    <source>
        <dbReference type="SAM" id="MobiDB-lite"/>
    </source>
</evidence>
<gene>
    <name evidence="2" type="ORF">N7G274_005019</name>
</gene>
<protein>
    <submittedName>
        <fullName evidence="2">Uncharacterized protein</fullName>
    </submittedName>
</protein>
<evidence type="ECO:0000313" key="2">
    <source>
        <dbReference type="EMBL" id="KAL2042525.1"/>
    </source>
</evidence>
<comment type="caution">
    <text evidence="2">The sequence shown here is derived from an EMBL/GenBank/DDBJ whole genome shotgun (WGS) entry which is preliminary data.</text>
</comment>
<sequence>MIMQAPARPQPFMPNQDNVACSPTEAIPRDVVNTRGYSDSVVPSFRSSRVKDKEVYDLAGPLQNDLVAAGLHPEHIPPLTMKARQTLQLPSFKTLGIASRLPDALLTPPDEATINLERPAFQPFMSRSSSFPPSNMPKTPSSDRNENEVIVANSMSTTEASGSTQAAKPATEDEGKGKEKKEGAEGPMSSSSDEDDALSDRAGWLTDPVNVVVADLDLNATSHIVNLLCHSQPCPLSPETVSVITKPNVTSAFEPLVSAVQEKVDTTGRFIDIVHAVPSKFNMTQIPMSPATTPGFQNTHSDYFNVNVFSKAVVAIDHQDALNTSVPSSPRPVVPPCSISVALLERFLPPSTAEEYLHLFQIDAPSVLVNRLIELSPNSGSLVFIYPTAMGAEAFANTYLGPLLHPLLRTMVSIHNLSMDFGAGVGRIAAIDQMLDFDKMSRRIQVLLRKLGRGASTIQRSPKFTITQASKQVVQLDRRVWTEWWIQQEQGRIRTVVERYLQRGVMAPSTKDVTAATLVQEVLDGVRTRKYADYDEERKGIEVGVFVIKRTA</sequence>
<name>A0ABR4ABP0_9LECA</name>
<keyword evidence="3" id="KW-1185">Reference proteome</keyword>
<feature type="compositionally biased region" description="Low complexity" evidence="1">
    <location>
        <begin position="124"/>
        <end position="137"/>
    </location>
</feature>
<reference evidence="2 3" key="1">
    <citation type="submission" date="2024-09" db="EMBL/GenBank/DDBJ databases">
        <title>Rethinking Asexuality: The Enigmatic Case of Functional Sexual Genes in Lepraria (Stereocaulaceae).</title>
        <authorList>
            <person name="Doellman M."/>
            <person name="Sun Y."/>
            <person name="Barcenas-Pena A."/>
            <person name="Lumbsch H.T."/>
            <person name="Grewe F."/>
        </authorList>
    </citation>
    <scope>NUCLEOTIDE SEQUENCE [LARGE SCALE GENOMIC DNA]</scope>
    <source>
        <strain evidence="2 3">Mercado 3170</strain>
    </source>
</reference>
<accession>A0ABR4ABP0</accession>
<feature type="compositionally biased region" description="Polar residues" evidence="1">
    <location>
        <begin position="153"/>
        <end position="166"/>
    </location>
</feature>
<dbReference type="Proteomes" id="UP001590950">
    <property type="component" value="Unassembled WGS sequence"/>
</dbReference>